<evidence type="ECO:0000313" key="2">
    <source>
        <dbReference type="EMBL" id="GIE99432.1"/>
    </source>
</evidence>
<feature type="transmembrane region" description="Helical" evidence="1">
    <location>
        <begin position="283"/>
        <end position="303"/>
    </location>
</feature>
<dbReference type="SUPFAM" id="SSF103473">
    <property type="entry name" value="MFS general substrate transporter"/>
    <property type="match status" value="1"/>
</dbReference>
<dbReference type="PANTHER" id="PTHR23542:SF1">
    <property type="entry name" value="MAJOR FACILITATOR SUPERFAMILY (MFS) PROFILE DOMAIN-CONTAINING PROTEIN"/>
    <property type="match status" value="1"/>
</dbReference>
<protein>
    <submittedName>
        <fullName evidence="2">MFS transporter</fullName>
    </submittedName>
</protein>
<feature type="transmembrane region" description="Helical" evidence="1">
    <location>
        <begin position="46"/>
        <end position="66"/>
    </location>
</feature>
<keyword evidence="1" id="KW-0812">Transmembrane</keyword>
<feature type="transmembrane region" description="Helical" evidence="1">
    <location>
        <begin position="78"/>
        <end position="100"/>
    </location>
</feature>
<dbReference type="InterPro" id="IPR036259">
    <property type="entry name" value="MFS_trans_sf"/>
</dbReference>
<keyword evidence="3" id="KW-1185">Reference proteome</keyword>
<dbReference type="Proteomes" id="UP000636960">
    <property type="component" value="Unassembled WGS sequence"/>
</dbReference>
<comment type="caution">
    <text evidence="2">The sequence shown here is derived from an EMBL/GenBank/DDBJ whole genome shotgun (WGS) entry which is preliminary data.</text>
</comment>
<feature type="transmembrane region" description="Helical" evidence="1">
    <location>
        <begin position="309"/>
        <end position="329"/>
    </location>
</feature>
<keyword evidence="1" id="KW-0472">Membrane</keyword>
<proteinExistence type="predicted"/>
<dbReference type="InterPro" id="IPR011701">
    <property type="entry name" value="MFS"/>
</dbReference>
<gene>
    <name evidence="2" type="ORF">Ari01nite_68970</name>
</gene>
<feature type="transmembrane region" description="Helical" evidence="1">
    <location>
        <begin position="251"/>
        <end position="271"/>
    </location>
</feature>
<dbReference type="Gene3D" id="1.20.1250.20">
    <property type="entry name" value="MFS general substrate transporter like domains"/>
    <property type="match status" value="2"/>
</dbReference>
<dbReference type="GO" id="GO:0022857">
    <property type="term" value="F:transmembrane transporter activity"/>
    <property type="evidence" value="ECO:0007669"/>
    <property type="project" value="InterPro"/>
</dbReference>
<dbReference type="PANTHER" id="PTHR23542">
    <property type="match status" value="1"/>
</dbReference>
<dbReference type="EMBL" id="BOMV01000073">
    <property type="protein sequence ID" value="GIE99432.1"/>
    <property type="molecule type" value="Genomic_DNA"/>
</dbReference>
<reference evidence="2" key="1">
    <citation type="submission" date="2021-01" db="EMBL/GenBank/DDBJ databases">
        <title>Whole genome shotgun sequence of Actinoplanes rishiriensis NBRC 108556.</title>
        <authorList>
            <person name="Komaki H."/>
            <person name="Tamura T."/>
        </authorList>
    </citation>
    <scope>NUCLEOTIDE SEQUENCE</scope>
    <source>
        <strain evidence="2">NBRC 108556</strain>
    </source>
</reference>
<dbReference type="AlphaFoldDB" id="A0A919K601"/>
<name>A0A919K601_9ACTN</name>
<feature type="transmembrane region" description="Helical" evidence="1">
    <location>
        <begin position="349"/>
        <end position="369"/>
    </location>
</feature>
<feature type="transmembrane region" description="Helical" evidence="1">
    <location>
        <begin position="375"/>
        <end position="395"/>
    </location>
</feature>
<sequence length="417" mass="42450">MAVPYVDLLRRRHVRGPLLAVLVARFPLAMTPLGAIVLIAEVHDSYASAGVVAGTFALFTAASAPVWGRLMDRIGQPLVIAGTSVFAALMLAVFALVAVAGAPVGLLIALAAAVGLSCPPVNPAMRVAWSVILPDEPARRAAYALDASLVETIFVLGPLLLTVLLAGPAALPLLVTAGLMLAGGVGYARTYAARTWRPVPPAADSSRGGTPLRAPGTMLTLVVGLAMAVAFGHFDVAMTATAERVFNSEAVLGLFFAAAAIGSTAGGLGYGARQWRSQERHQLPVALAGFAAGSALLAAVLVVLPSAPLPLLVVILLATGLCIAPSLIVQQSLIDRHTAPDRRSEAQAWLTTGLTAGSAAGMSIAGVLVDRASPAAAFAGGSAALVGAVLVAVVAQRWWREPDVAEHPAEEPAGQAI</sequence>
<organism evidence="2 3">
    <name type="scientific">Paractinoplanes rishiriensis</name>
    <dbReference type="NCBI Taxonomy" id="1050105"/>
    <lineage>
        <taxon>Bacteria</taxon>
        <taxon>Bacillati</taxon>
        <taxon>Actinomycetota</taxon>
        <taxon>Actinomycetes</taxon>
        <taxon>Micromonosporales</taxon>
        <taxon>Micromonosporaceae</taxon>
        <taxon>Paractinoplanes</taxon>
    </lineage>
</organism>
<feature type="transmembrane region" description="Helical" evidence="1">
    <location>
        <begin position="18"/>
        <end position="40"/>
    </location>
</feature>
<dbReference type="Pfam" id="PF07690">
    <property type="entry name" value="MFS_1"/>
    <property type="match status" value="2"/>
</dbReference>
<feature type="transmembrane region" description="Helical" evidence="1">
    <location>
        <begin position="171"/>
        <end position="192"/>
    </location>
</feature>
<evidence type="ECO:0000313" key="3">
    <source>
        <dbReference type="Proteomes" id="UP000636960"/>
    </source>
</evidence>
<evidence type="ECO:0000256" key="1">
    <source>
        <dbReference type="SAM" id="Phobius"/>
    </source>
</evidence>
<dbReference type="RefSeq" id="WP_203786431.1">
    <property type="nucleotide sequence ID" value="NZ_BOMV01000073.1"/>
</dbReference>
<accession>A0A919K601</accession>
<feature type="transmembrane region" description="Helical" evidence="1">
    <location>
        <begin position="212"/>
        <end position="231"/>
    </location>
</feature>
<keyword evidence="1" id="KW-1133">Transmembrane helix</keyword>